<keyword evidence="2" id="KW-1185">Reference proteome</keyword>
<dbReference type="EMBL" id="AEWX01000036">
    <property type="protein sequence ID" value="EGC19011.1"/>
    <property type="molecule type" value="Genomic_DNA"/>
</dbReference>
<reference evidence="1 2" key="1">
    <citation type="submission" date="2011-01" db="EMBL/GenBank/DDBJ databases">
        <authorList>
            <person name="Muzny D."/>
            <person name="Qin X."/>
            <person name="Deng J."/>
            <person name="Jiang H."/>
            <person name="Liu Y."/>
            <person name="Qu J."/>
            <person name="Song X.-Z."/>
            <person name="Zhang L."/>
            <person name="Thornton R."/>
            <person name="Coyle M."/>
            <person name="Francisco L."/>
            <person name="Jackson L."/>
            <person name="Javaid M."/>
            <person name="Korchina V."/>
            <person name="Kovar C."/>
            <person name="Mata R."/>
            <person name="Mathew T."/>
            <person name="Ngo R."/>
            <person name="Nguyen L."/>
            <person name="Nguyen N."/>
            <person name="Okwuonu G."/>
            <person name="Ongeri F."/>
            <person name="Pham C."/>
            <person name="Simmons D."/>
            <person name="Wilczek-Boney K."/>
            <person name="Hale W."/>
            <person name="Jakkamsetti A."/>
            <person name="Pham P."/>
            <person name="Ruth R."/>
            <person name="San Lucas F."/>
            <person name="Warren J."/>
            <person name="Zhang J."/>
            <person name="Zhao Z."/>
            <person name="Zhou C."/>
            <person name="Zhu D."/>
            <person name="Lee S."/>
            <person name="Bess C."/>
            <person name="Blankenburg K."/>
            <person name="Forbes L."/>
            <person name="Fu Q."/>
            <person name="Gubbala S."/>
            <person name="Hirani K."/>
            <person name="Jayaseelan J.C."/>
            <person name="Lara F."/>
            <person name="Munidasa M."/>
            <person name="Palculict T."/>
            <person name="Patil S."/>
            <person name="Pu L.-L."/>
            <person name="Saada N."/>
            <person name="Tang L."/>
            <person name="Weissenberger G."/>
            <person name="Zhu Y."/>
            <person name="Hemphill L."/>
            <person name="Shang Y."/>
            <person name="Youmans B."/>
            <person name="Ayvaz T."/>
            <person name="Ross M."/>
            <person name="Santibanez J."/>
            <person name="Aqrawi P."/>
            <person name="Gross S."/>
            <person name="Joshi V."/>
            <person name="Fowler G."/>
            <person name="Nazareth L."/>
            <person name="Reid J."/>
            <person name="Worley K."/>
            <person name="Petrosino J."/>
            <person name="Highlander S."/>
            <person name="Gibbs R."/>
        </authorList>
    </citation>
    <scope>NUCLEOTIDE SEQUENCE [LARGE SCALE GENOMIC DNA]</scope>
    <source>
        <strain evidence="1 2">DSM 16608</strain>
    </source>
</reference>
<dbReference type="AlphaFoldDB" id="F0FA22"/>
<comment type="caution">
    <text evidence="1">The sequence shown here is derived from an EMBL/GenBank/DDBJ whole genome shotgun (WGS) entry which is preliminary data.</text>
</comment>
<dbReference type="HOGENOM" id="CLU_3203546_0_0_10"/>
<gene>
    <name evidence="1" type="ORF">HMPREF9141_2439</name>
</gene>
<dbReference type="Proteomes" id="UP000005697">
    <property type="component" value="Unassembled WGS sequence"/>
</dbReference>
<accession>F0FA22</accession>
<sequence>MLKKFPITIFFWQASLANHSQMLEIEKEFMMTMVEVHYLKNVNEY</sequence>
<protein>
    <submittedName>
        <fullName evidence="1">Uncharacterized protein</fullName>
    </submittedName>
</protein>
<name>F0FA22_9BACT</name>
<organism evidence="1 2">
    <name type="scientific">Prevotella multiformis DSM 16608</name>
    <dbReference type="NCBI Taxonomy" id="888743"/>
    <lineage>
        <taxon>Bacteria</taxon>
        <taxon>Pseudomonadati</taxon>
        <taxon>Bacteroidota</taxon>
        <taxon>Bacteroidia</taxon>
        <taxon>Bacteroidales</taxon>
        <taxon>Prevotellaceae</taxon>
        <taxon>Prevotella</taxon>
    </lineage>
</organism>
<dbReference type="STRING" id="888743.HMPREF9141_2439"/>
<evidence type="ECO:0000313" key="1">
    <source>
        <dbReference type="EMBL" id="EGC19011.1"/>
    </source>
</evidence>
<evidence type="ECO:0000313" key="2">
    <source>
        <dbReference type="Proteomes" id="UP000005697"/>
    </source>
</evidence>
<proteinExistence type="predicted"/>